<reference evidence="2" key="1">
    <citation type="submission" date="2023-06" db="EMBL/GenBank/DDBJ databases">
        <title>Genome-scale phylogeny and comparative genomics of the fungal order Sordariales.</title>
        <authorList>
            <consortium name="Lawrence Berkeley National Laboratory"/>
            <person name="Hensen N."/>
            <person name="Bonometti L."/>
            <person name="Westerberg I."/>
            <person name="Brannstrom I.O."/>
            <person name="Guillou S."/>
            <person name="Cros-Aarteil S."/>
            <person name="Calhoun S."/>
            <person name="Haridas S."/>
            <person name="Kuo A."/>
            <person name="Mondo S."/>
            <person name="Pangilinan J."/>
            <person name="Riley R."/>
            <person name="Labutti K."/>
            <person name="Andreopoulos B."/>
            <person name="Lipzen A."/>
            <person name="Chen C."/>
            <person name="Yanf M."/>
            <person name="Daum C."/>
            <person name="Ng V."/>
            <person name="Clum A."/>
            <person name="Steindorff A."/>
            <person name="Ohm R."/>
            <person name="Martin F."/>
            <person name="Silar P."/>
            <person name="Natvig D."/>
            <person name="Lalanne C."/>
            <person name="Gautier V."/>
            <person name="Ament-Velasquez S.L."/>
            <person name="Kruys A."/>
            <person name="Hutchinson M.I."/>
            <person name="Powell A.J."/>
            <person name="Barry K."/>
            <person name="Miller A.N."/>
            <person name="Grigoriev I.V."/>
            <person name="Debuchy R."/>
            <person name="Gladieux P."/>
            <person name="Thoren M.H."/>
            <person name="Johannesson H."/>
        </authorList>
    </citation>
    <scope>NUCLEOTIDE SEQUENCE</scope>
    <source>
        <strain evidence="2">CBS 540.89</strain>
    </source>
</reference>
<organism evidence="2 3">
    <name type="scientific">Apiosordaria backusii</name>
    <dbReference type="NCBI Taxonomy" id="314023"/>
    <lineage>
        <taxon>Eukaryota</taxon>
        <taxon>Fungi</taxon>
        <taxon>Dikarya</taxon>
        <taxon>Ascomycota</taxon>
        <taxon>Pezizomycotina</taxon>
        <taxon>Sordariomycetes</taxon>
        <taxon>Sordariomycetidae</taxon>
        <taxon>Sordariales</taxon>
        <taxon>Lasiosphaeriaceae</taxon>
        <taxon>Apiosordaria</taxon>
    </lineage>
</organism>
<feature type="compositionally biased region" description="Basic and acidic residues" evidence="1">
    <location>
        <begin position="215"/>
        <end position="235"/>
    </location>
</feature>
<evidence type="ECO:0000313" key="2">
    <source>
        <dbReference type="EMBL" id="KAK0704216.1"/>
    </source>
</evidence>
<name>A0AA39ZVA8_9PEZI</name>
<comment type="caution">
    <text evidence="2">The sequence shown here is derived from an EMBL/GenBank/DDBJ whole genome shotgun (WGS) entry which is preliminary data.</text>
</comment>
<accession>A0AA39ZVA8</accession>
<dbReference type="AlphaFoldDB" id="A0AA39ZVA8"/>
<gene>
    <name evidence="2" type="ORF">B0T21DRAFT_105418</name>
</gene>
<keyword evidence="3" id="KW-1185">Reference proteome</keyword>
<protein>
    <submittedName>
        <fullName evidence="2">Uncharacterized protein</fullName>
    </submittedName>
</protein>
<evidence type="ECO:0000313" key="3">
    <source>
        <dbReference type="Proteomes" id="UP001172159"/>
    </source>
</evidence>
<proteinExistence type="predicted"/>
<sequence length="261" mass="29651">MRGGDVEGPSPQKGLFSLLAYQDGKMLTGSRCPTMCKRSDAAPCVLVMMACESKRASLVAKHGRRIEHVRVWIDVHTASIDHPDTSFTSPDRFSLRPKRRGWNVLTKVQPAPHLIPSMLFLSDHLFLFDASHPGPFGRKHARAEFFGRVKNLQSWKHRITEETIEANRGYCCSKRKRASPMRRHRIVLPPFFPLTGWTRDGVGRARLATSCKPLYSRDHPESEGSAERGRQEGHGEILSSRQRFTPRRREAQIWSLCEGVV</sequence>
<evidence type="ECO:0000256" key="1">
    <source>
        <dbReference type="SAM" id="MobiDB-lite"/>
    </source>
</evidence>
<feature type="region of interest" description="Disordered" evidence="1">
    <location>
        <begin position="213"/>
        <end position="243"/>
    </location>
</feature>
<dbReference type="Proteomes" id="UP001172159">
    <property type="component" value="Unassembled WGS sequence"/>
</dbReference>
<dbReference type="EMBL" id="JAUKTV010000021">
    <property type="protein sequence ID" value="KAK0704216.1"/>
    <property type="molecule type" value="Genomic_DNA"/>
</dbReference>